<evidence type="ECO:0000259" key="2">
    <source>
        <dbReference type="PROSITE" id="PS50994"/>
    </source>
</evidence>
<dbReference type="PROSITE" id="PS50994">
    <property type="entry name" value="INTEGRASE"/>
    <property type="match status" value="1"/>
</dbReference>
<dbReference type="GeneID" id="67025194"/>
<dbReference type="AlphaFoldDB" id="A0A8H8NRG7"/>
<evidence type="ECO:0000313" key="4">
    <source>
        <dbReference type="Proteomes" id="UP000650533"/>
    </source>
</evidence>
<feature type="domain" description="Integrase catalytic" evidence="2">
    <location>
        <begin position="1"/>
        <end position="102"/>
    </location>
</feature>
<dbReference type="InterPro" id="IPR012337">
    <property type="entry name" value="RNaseH-like_sf"/>
</dbReference>
<name>A0A8H8NRG7_9AGAM</name>
<protein>
    <recommendedName>
        <fullName evidence="2">Integrase catalytic domain-containing protein</fullName>
    </recommendedName>
</protein>
<organism evidence="3 4">
    <name type="scientific">Rhizoctonia solani</name>
    <dbReference type="NCBI Taxonomy" id="456999"/>
    <lineage>
        <taxon>Eukaryota</taxon>
        <taxon>Fungi</taxon>
        <taxon>Dikarya</taxon>
        <taxon>Basidiomycota</taxon>
        <taxon>Agaricomycotina</taxon>
        <taxon>Agaricomycetes</taxon>
        <taxon>Cantharellales</taxon>
        <taxon>Ceratobasidiaceae</taxon>
        <taxon>Rhizoctonia</taxon>
    </lineage>
</organism>
<dbReference type="GO" id="GO:0015074">
    <property type="term" value="P:DNA integration"/>
    <property type="evidence" value="ECO:0007669"/>
    <property type="project" value="InterPro"/>
</dbReference>
<dbReference type="InterPro" id="IPR001584">
    <property type="entry name" value="Integrase_cat-core"/>
</dbReference>
<dbReference type="PANTHER" id="PTHR37984">
    <property type="entry name" value="PROTEIN CBG26694"/>
    <property type="match status" value="1"/>
</dbReference>
<reference evidence="3" key="1">
    <citation type="submission" date="2020-05" db="EMBL/GenBank/DDBJ databases">
        <title>Evolutionary and genomic comparisons of hybrid uninucleate and nonhybrid Rhizoctonia fungi.</title>
        <authorList>
            <person name="Li C."/>
            <person name="Chen X."/>
        </authorList>
    </citation>
    <scope>NUCLEOTIDE SEQUENCE</scope>
    <source>
        <strain evidence="3">AG-1 IA</strain>
    </source>
</reference>
<proteinExistence type="predicted"/>
<dbReference type="Proteomes" id="UP000650533">
    <property type="component" value="Chromosome 3"/>
</dbReference>
<dbReference type="KEGG" id="rsx:RhiXN_02914"/>
<accession>A0A8H8NRG7</accession>
<evidence type="ECO:0000256" key="1">
    <source>
        <dbReference type="ARBA" id="ARBA00022884"/>
    </source>
</evidence>
<dbReference type="PANTHER" id="PTHR37984:SF15">
    <property type="entry name" value="INTEGRASE CATALYTIC DOMAIN-CONTAINING PROTEIN"/>
    <property type="match status" value="1"/>
</dbReference>
<dbReference type="InterPro" id="IPR050951">
    <property type="entry name" value="Retrovirus_Pol_polyprotein"/>
</dbReference>
<dbReference type="GO" id="GO:0005634">
    <property type="term" value="C:nucleus"/>
    <property type="evidence" value="ECO:0007669"/>
    <property type="project" value="UniProtKB-ARBA"/>
</dbReference>
<dbReference type="SUPFAM" id="SSF53098">
    <property type="entry name" value="Ribonuclease H-like"/>
    <property type="match status" value="1"/>
</dbReference>
<keyword evidence="1" id="KW-0694">RNA-binding</keyword>
<dbReference type="Gene3D" id="3.30.420.10">
    <property type="entry name" value="Ribonuclease H-like superfamily/Ribonuclease H"/>
    <property type="match status" value="1"/>
</dbReference>
<gene>
    <name evidence="3" type="ORF">RhiXN_02914</name>
</gene>
<sequence length="197" mass="22604">MSGRGMGCWRRLCLTKEVFNNKFLRALYKCLGIDSHFSSAYCPQSNGQTKWVYPTIKHFLQAYSGTNHRDWIKWLPLVEFAYNNAVHSRTGKTPFKALNGWESTLTPSNACMDAPEADKMATQMEAQWKEVEAALQQSKTKMIARETNTIPQEFKVGEEAWLDARNIKLKTLSPKLTKQRLGPFKITEKISDCTYQL</sequence>
<dbReference type="GO" id="GO:0003723">
    <property type="term" value="F:RNA binding"/>
    <property type="evidence" value="ECO:0007669"/>
    <property type="project" value="UniProtKB-KW"/>
</dbReference>
<dbReference type="EMBL" id="CP059660">
    <property type="protein sequence ID" value="QRW17990.1"/>
    <property type="molecule type" value="Genomic_DNA"/>
</dbReference>
<dbReference type="RefSeq" id="XP_043178227.1">
    <property type="nucleotide sequence ID" value="XM_043322731.1"/>
</dbReference>
<evidence type="ECO:0000313" key="3">
    <source>
        <dbReference type="EMBL" id="QRW17990.1"/>
    </source>
</evidence>
<dbReference type="InterPro" id="IPR036397">
    <property type="entry name" value="RNaseH_sf"/>
</dbReference>